<proteinExistence type="predicted"/>
<dbReference type="Proteomes" id="UP001230504">
    <property type="component" value="Unassembled WGS sequence"/>
</dbReference>
<keyword evidence="1" id="KW-0472">Membrane</keyword>
<organism evidence="2 3">
    <name type="scientific">Colletotrichum navitas</name>
    <dbReference type="NCBI Taxonomy" id="681940"/>
    <lineage>
        <taxon>Eukaryota</taxon>
        <taxon>Fungi</taxon>
        <taxon>Dikarya</taxon>
        <taxon>Ascomycota</taxon>
        <taxon>Pezizomycotina</taxon>
        <taxon>Sordariomycetes</taxon>
        <taxon>Hypocreomycetidae</taxon>
        <taxon>Glomerellales</taxon>
        <taxon>Glomerellaceae</taxon>
        <taxon>Colletotrichum</taxon>
        <taxon>Colletotrichum graminicola species complex</taxon>
    </lineage>
</organism>
<dbReference type="EMBL" id="JAHLJV010000004">
    <property type="protein sequence ID" value="KAK1598522.1"/>
    <property type="molecule type" value="Genomic_DNA"/>
</dbReference>
<accession>A0AAD8Q9Q8</accession>
<feature type="transmembrane region" description="Helical" evidence="1">
    <location>
        <begin position="29"/>
        <end position="48"/>
    </location>
</feature>
<evidence type="ECO:0000313" key="3">
    <source>
        <dbReference type="Proteomes" id="UP001230504"/>
    </source>
</evidence>
<protein>
    <submittedName>
        <fullName evidence="2">Uncharacterized protein</fullName>
    </submittedName>
</protein>
<sequence>MTSAPLLKSSRSQSFFSRCILYSTERVTYRHFCALLLTLCFCDCRIFVTSHWMACASRTLAVGAVNLVFTTMGVAFPVQAVPG</sequence>
<feature type="transmembrane region" description="Helical" evidence="1">
    <location>
        <begin position="60"/>
        <end position="80"/>
    </location>
</feature>
<keyword evidence="3" id="KW-1185">Reference proteome</keyword>
<dbReference type="RefSeq" id="XP_060419199.1">
    <property type="nucleotide sequence ID" value="XM_060551802.1"/>
</dbReference>
<reference evidence="2" key="1">
    <citation type="submission" date="2021-06" db="EMBL/GenBank/DDBJ databases">
        <title>Comparative genomics, transcriptomics and evolutionary studies reveal genomic signatures of adaptation to plant cell wall in hemibiotrophic fungi.</title>
        <authorList>
            <consortium name="DOE Joint Genome Institute"/>
            <person name="Baroncelli R."/>
            <person name="Diaz J.F."/>
            <person name="Benocci T."/>
            <person name="Peng M."/>
            <person name="Battaglia E."/>
            <person name="Haridas S."/>
            <person name="Andreopoulos W."/>
            <person name="Labutti K."/>
            <person name="Pangilinan J."/>
            <person name="Floch G.L."/>
            <person name="Makela M.R."/>
            <person name="Henrissat B."/>
            <person name="Grigoriev I.V."/>
            <person name="Crouch J.A."/>
            <person name="De Vries R.P."/>
            <person name="Sukno S.A."/>
            <person name="Thon M.R."/>
        </authorList>
    </citation>
    <scope>NUCLEOTIDE SEQUENCE</scope>
    <source>
        <strain evidence="2">CBS 125086</strain>
    </source>
</reference>
<name>A0AAD8Q9Q8_9PEZI</name>
<gene>
    <name evidence="2" type="ORF">LY79DRAFT_246706</name>
</gene>
<keyword evidence="1" id="KW-0812">Transmembrane</keyword>
<dbReference type="GeneID" id="85436042"/>
<dbReference type="AlphaFoldDB" id="A0AAD8Q9Q8"/>
<evidence type="ECO:0000313" key="2">
    <source>
        <dbReference type="EMBL" id="KAK1598522.1"/>
    </source>
</evidence>
<evidence type="ECO:0000256" key="1">
    <source>
        <dbReference type="SAM" id="Phobius"/>
    </source>
</evidence>
<keyword evidence="1" id="KW-1133">Transmembrane helix</keyword>
<comment type="caution">
    <text evidence="2">The sequence shown here is derived from an EMBL/GenBank/DDBJ whole genome shotgun (WGS) entry which is preliminary data.</text>
</comment>